<comment type="caution">
    <text evidence="1">The sequence shown here is derived from an EMBL/GenBank/DDBJ whole genome shotgun (WGS) entry which is preliminary data.</text>
</comment>
<keyword evidence="2" id="KW-1185">Reference proteome</keyword>
<proteinExistence type="predicted"/>
<sequence length="107" mass="11175">MALLACTTTSAQSSSALLKLVNTPEDTAQQLPFSAGSCQRVTFGPVDTASITPESPSASAQAILYPSLQDCNNRRNRIAAITSNQLEVHIAKNGKEVTVGAVRVSVS</sequence>
<dbReference type="EMBL" id="MCFE01000866">
    <property type="protein sequence ID" value="ORX77627.1"/>
    <property type="molecule type" value="Genomic_DNA"/>
</dbReference>
<dbReference type="AlphaFoldDB" id="A0A1Y1WVQ4"/>
<gene>
    <name evidence="1" type="ORF">K493DRAFT_308855</name>
</gene>
<reference evidence="1 2" key="1">
    <citation type="submission" date="2016-07" db="EMBL/GenBank/DDBJ databases">
        <title>Pervasive Adenine N6-methylation of Active Genes in Fungi.</title>
        <authorList>
            <consortium name="DOE Joint Genome Institute"/>
            <person name="Mondo S.J."/>
            <person name="Dannebaum R.O."/>
            <person name="Kuo R.C."/>
            <person name="Labutti K."/>
            <person name="Haridas S."/>
            <person name="Kuo A."/>
            <person name="Salamov A."/>
            <person name="Ahrendt S.R."/>
            <person name="Lipzen A."/>
            <person name="Sullivan W."/>
            <person name="Andreopoulos W.B."/>
            <person name="Clum A."/>
            <person name="Lindquist E."/>
            <person name="Daum C."/>
            <person name="Ramamoorthy G.K."/>
            <person name="Gryganskyi A."/>
            <person name="Culley D."/>
            <person name="Magnuson J.K."/>
            <person name="James T.Y."/>
            <person name="O'Malley M.A."/>
            <person name="Stajich J.E."/>
            <person name="Spatafora J.W."/>
            <person name="Visel A."/>
            <person name="Grigoriev I.V."/>
        </authorList>
    </citation>
    <scope>NUCLEOTIDE SEQUENCE [LARGE SCALE GENOMIC DNA]</scope>
    <source>
        <strain evidence="1 2">CBS 931.73</strain>
    </source>
</reference>
<accession>A0A1Y1WVQ4</accession>
<evidence type="ECO:0000313" key="1">
    <source>
        <dbReference type="EMBL" id="ORX77627.1"/>
    </source>
</evidence>
<evidence type="ECO:0000313" key="2">
    <source>
        <dbReference type="Proteomes" id="UP000193498"/>
    </source>
</evidence>
<organism evidence="1 2">
    <name type="scientific">Basidiobolus meristosporus CBS 931.73</name>
    <dbReference type="NCBI Taxonomy" id="1314790"/>
    <lineage>
        <taxon>Eukaryota</taxon>
        <taxon>Fungi</taxon>
        <taxon>Fungi incertae sedis</taxon>
        <taxon>Zoopagomycota</taxon>
        <taxon>Entomophthoromycotina</taxon>
        <taxon>Basidiobolomycetes</taxon>
        <taxon>Basidiobolales</taxon>
        <taxon>Basidiobolaceae</taxon>
        <taxon>Basidiobolus</taxon>
    </lineage>
</organism>
<name>A0A1Y1WVQ4_9FUNG</name>
<protein>
    <submittedName>
        <fullName evidence="1">Uncharacterized protein</fullName>
    </submittedName>
</protein>
<dbReference type="InParanoid" id="A0A1Y1WVQ4"/>
<dbReference type="Proteomes" id="UP000193498">
    <property type="component" value="Unassembled WGS sequence"/>
</dbReference>